<dbReference type="OrthoDB" id="1045822at2759"/>
<evidence type="ECO:0000313" key="2">
    <source>
        <dbReference type="EMBL" id="ACU14547.1"/>
    </source>
</evidence>
<proteinExistence type="evidence at transcript level"/>
<dbReference type="InterPro" id="IPR006461">
    <property type="entry name" value="PLAC_motif_containing"/>
</dbReference>
<dbReference type="NCBIfam" id="TIGR01571">
    <property type="entry name" value="A_thal_Cys_rich"/>
    <property type="match status" value="1"/>
</dbReference>
<dbReference type="EMBL" id="BT090474">
    <property type="protein sequence ID" value="ACU14547.1"/>
    <property type="molecule type" value="mRNA"/>
</dbReference>
<accession>C6SZ74</accession>
<sequence>MSEKAALGSWSSGLCGCFSDCSSCCLTFWCPCASFGRIGEIVDKGTTSCCLHGSLFCLLGGFSYLAGIYACMYRTKIRRQYGIEGHQCADFLLSCFCSACTLCQEYHELQARGFDVSAECIYRLERECPNAHEWRDGGSGSERWHEPLGQACLSFAPPA</sequence>
<keyword evidence="1" id="KW-1133">Transmembrane helix</keyword>
<name>C6SZ74_SOYBN</name>
<organism evidence="2">
    <name type="scientific">Glycine max</name>
    <name type="common">Soybean</name>
    <name type="synonym">Glycine hispida</name>
    <dbReference type="NCBI Taxonomy" id="3847"/>
    <lineage>
        <taxon>Eukaryota</taxon>
        <taxon>Viridiplantae</taxon>
        <taxon>Streptophyta</taxon>
        <taxon>Embryophyta</taxon>
        <taxon>Tracheophyta</taxon>
        <taxon>Spermatophyta</taxon>
        <taxon>Magnoliopsida</taxon>
        <taxon>eudicotyledons</taxon>
        <taxon>Gunneridae</taxon>
        <taxon>Pentapetalae</taxon>
        <taxon>rosids</taxon>
        <taxon>fabids</taxon>
        <taxon>Fabales</taxon>
        <taxon>Fabaceae</taxon>
        <taxon>Papilionoideae</taxon>
        <taxon>50 kb inversion clade</taxon>
        <taxon>NPAAA clade</taxon>
        <taxon>indigoferoid/millettioid clade</taxon>
        <taxon>Phaseoleae</taxon>
        <taxon>Glycine</taxon>
        <taxon>Glycine subgen. Soja</taxon>
    </lineage>
</organism>
<dbReference type="ExpressionAtlas" id="C6SZ74">
    <property type="expression patterns" value="baseline and differential"/>
</dbReference>
<dbReference type="RefSeq" id="NP_001238213.2">
    <property type="nucleotide sequence ID" value="NM_001251284.3"/>
</dbReference>
<protein>
    <submittedName>
        <fullName evidence="2">Uncharacterized protein</fullName>
    </submittedName>
</protein>
<dbReference type="PROSITE" id="PS51257">
    <property type="entry name" value="PROKAR_LIPOPROTEIN"/>
    <property type="match status" value="1"/>
</dbReference>
<dbReference type="Pfam" id="PF04749">
    <property type="entry name" value="PLAC8"/>
    <property type="match status" value="1"/>
</dbReference>
<dbReference type="GeneID" id="100306397"/>
<feature type="transmembrane region" description="Helical" evidence="1">
    <location>
        <begin position="53"/>
        <end position="72"/>
    </location>
</feature>
<keyword evidence="1" id="KW-0812">Transmembrane</keyword>
<keyword evidence="1" id="KW-0472">Membrane</keyword>
<dbReference type="PANTHER" id="PTHR15907">
    <property type="entry name" value="DUF614 FAMILY PROTEIN-RELATED"/>
    <property type="match status" value="1"/>
</dbReference>
<dbReference type="AlphaFoldDB" id="C6SZ74"/>
<evidence type="ECO:0000256" key="1">
    <source>
        <dbReference type="SAM" id="Phobius"/>
    </source>
</evidence>
<reference evidence="2" key="1">
    <citation type="submission" date="2009-08" db="EMBL/GenBank/DDBJ databases">
        <authorList>
            <person name="Cheung F."/>
            <person name="Xiao Y."/>
            <person name="Chan A."/>
            <person name="Moskal W."/>
            <person name="Town C.D."/>
        </authorList>
    </citation>
    <scope>NUCLEOTIDE SEQUENCE</scope>
</reference>
<dbReference type="KEGG" id="gmx:100306397"/>